<dbReference type="PANTHER" id="PTHR11346">
    <property type="entry name" value="GALECTIN"/>
    <property type="match status" value="1"/>
</dbReference>
<evidence type="ECO:0000313" key="6">
    <source>
        <dbReference type="EMBL" id="CAL8068482.1"/>
    </source>
</evidence>
<dbReference type="InterPro" id="IPR013320">
    <property type="entry name" value="ConA-like_dom_sf"/>
</dbReference>
<proteinExistence type="predicted"/>
<dbReference type="Gene3D" id="2.60.120.200">
    <property type="match status" value="1"/>
</dbReference>
<dbReference type="InterPro" id="IPR001079">
    <property type="entry name" value="Galectin_CRD"/>
</dbReference>
<keyword evidence="3" id="KW-0812">Transmembrane</keyword>
<sequence length="246" mass="28215">MLRFCFLIVLTFTLQVCHSKLVKIQAIPFITKLDNGLSVGDKITVTGRVLPTASNRFEINIRYGWRETAGGIFLFHFDMRFPKSHVVTDAQIDGPGWLGYQITNFTSHFRKGNDFLVEIICEKDKFHVNVDGDYFLEYKYKLPLKIADILHLSGVQERDVQVYSVDVNNLSNATKWVYPSAKTNFDLNESGTSDNNCTCDSESPFLVVFFILFVVLSIVFFSVILWLKGWLDFCKSEKLCICLYVI</sequence>
<keyword evidence="1 2" id="KW-0430">Lectin</keyword>
<comment type="caution">
    <text evidence="6">The sequence shown here is derived from an EMBL/GenBank/DDBJ whole genome shotgun (WGS) entry which is preliminary data.</text>
</comment>
<evidence type="ECO:0000256" key="3">
    <source>
        <dbReference type="SAM" id="Phobius"/>
    </source>
</evidence>
<reference evidence="6 7" key="1">
    <citation type="submission" date="2024-08" db="EMBL/GenBank/DDBJ databases">
        <authorList>
            <person name="Cucini C."/>
            <person name="Frati F."/>
        </authorList>
    </citation>
    <scope>NUCLEOTIDE SEQUENCE [LARGE SCALE GENOMIC DNA]</scope>
</reference>
<feature type="chain" id="PRO_5045084950" description="Galectin" evidence="4">
    <location>
        <begin position="20"/>
        <end position="246"/>
    </location>
</feature>
<dbReference type="SMART" id="SM00908">
    <property type="entry name" value="Gal-bind_lectin"/>
    <property type="match status" value="1"/>
</dbReference>
<keyword evidence="7" id="KW-1185">Reference proteome</keyword>
<evidence type="ECO:0000256" key="2">
    <source>
        <dbReference type="RuleBase" id="RU102079"/>
    </source>
</evidence>
<keyword evidence="3" id="KW-0472">Membrane</keyword>
<dbReference type="EMBL" id="CAXLJM020000001">
    <property type="protein sequence ID" value="CAL8068482.1"/>
    <property type="molecule type" value="Genomic_DNA"/>
</dbReference>
<keyword evidence="4" id="KW-0732">Signal</keyword>
<evidence type="ECO:0000256" key="4">
    <source>
        <dbReference type="SAM" id="SignalP"/>
    </source>
</evidence>
<gene>
    <name evidence="6" type="ORF">ODALV1_LOCUS293</name>
</gene>
<dbReference type="SMART" id="SM00276">
    <property type="entry name" value="GLECT"/>
    <property type="match status" value="1"/>
</dbReference>
<accession>A0ABP1PI85</accession>
<feature type="signal peptide" evidence="4">
    <location>
        <begin position="1"/>
        <end position="19"/>
    </location>
</feature>
<organism evidence="6 7">
    <name type="scientific">Orchesella dallaii</name>
    <dbReference type="NCBI Taxonomy" id="48710"/>
    <lineage>
        <taxon>Eukaryota</taxon>
        <taxon>Metazoa</taxon>
        <taxon>Ecdysozoa</taxon>
        <taxon>Arthropoda</taxon>
        <taxon>Hexapoda</taxon>
        <taxon>Collembola</taxon>
        <taxon>Entomobryomorpha</taxon>
        <taxon>Entomobryoidea</taxon>
        <taxon>Orchesellidae</taxon>
        <taxon>Orchesellinae</taxon>
        <taxon>Orchesella</taxon>
    </lineage>
</organism>
<dbReference type="SUPFAM" id="SSF49899">
    <property type="entry name" value="Concanavalin A-like lectins/glucanases"/>
    <property type="match status" value="1"/>
</dbReference>
<keyword evidence="3" id="KW-1133">Transmembrane helix</keyword>
<dbReference type="CDD" id="cd00070">
    <property type="entry name" value="GLECT"/>
    <property type="match status" value="1"/>
</dbReference>
<protein>
    <recommendedName>
        <fullName evidence="2">Galectin</fullName>
    </recommendedName>
</protein>
<feature type="transmembrane region" description="Helical" evidence="3">
    <location>
        <begin position="205"/>
        <end position="227"/>
    </location>
</feature>
<dbReference type="Pfam" id="PF00337">
    <property type="entry name" value="Gal-bind_lectin"/>
    <property type="match status" value="1"/>
</dbReference>
<feature type="domain" description="Galectin" evidence="5">
    <location>
        <begin position="29"/>
        <end position="168"/>
    </location>
</feature>
<dbReference type="PROSITE" id="PS51304">
    <property type="entry name" value="GALECTIN"/>
    <property type="match status" value="1"/>
</dbReference>
<evidence type="ECO:0000259" key="5">
    <source>
        <dbReference type="PROSITE" id="PS51304"/>
    </source>
</evidence>
<dbReference type="PANTHER" id="PTHR11346:SF147">
    <property type="entry name" value="GALECTIN"/>
    <property type="match status" value="1"/>
</dbReference>
<dbReference type="InterPro" id="IPR044156">
    <property type="entry name" value="Galectin-like"/>
</dbReference>
<evidence type="ECO:0000256" key="1">
    <source>
        <dbReference type="ARBA" id="ARBA00022734"/>
    </source>
</evidence>
<dbReference type="Proteomes" id="UP001642540">
    <property type="component" value="Unassembled WGS sequence"/>
</dbReference>
<evidence type="ECO:0000313" key="7">
    <source>
        <dbReference type="Proteomes" id="UP001642540"/>
    </source>
</evidence>
<name>A0ABP1PI85_9HEXA</name>